<gene>
    <name evidence="5" type="primary">slyA_2</name>
    <name evidence="5" type="ORF">A3Q41_02412</name>
</gene>
<dbReference type="Proteomes" id="UP000076038">
    <property type="component" value="Chromosome"/>
</dbReference>
<dbReference type="PANTHER" id="PTHR33164:SF64">
    <property type="entry name" value="TRANSCRIPTIONAL REGULATOR SLYA"/>
    <property type="match status" value="1"/>
</dbReference>
<feature type="domain" description="HTH marR-type" evidence="4">
    <location>
        <begin position="8"/>
        <end position="141"/>
    </location>
</feature>
<proteinExistence type="predicted"/>
<dbReference type="Gene3D" id="1.10.10.10">
    <property type="entry name" value="Winged helix-like DNA-binding domain superfamily/Winged helix DNA-binding domain"/>
    <property type="match status" value="1"/>
</dbReference>
<dbReference type="Pfam" id="PF01047">
    <property type="entry name" value="MarR"/>
    <property type="match status" value="1"/>
</dbReference>
<name>A0A143QKM4_RHOFA</name>
<dbReference type="InterPro" id="IPR036390">
    <property type="entry name" value="WH_DNA-bd_sf"/>
</dbReference>
<dbReference type="EMBL" id="CP015220">
    <property type="protein sequence ID" value="AMY23713.1"/>
    <property type="molecule type" value="Genomic_DNA"/>
</dbReference>
<dbReference type="AlphaFoldDB" id="A0A143QKM4"/>
<dbReference type="GO" id="GO:0006950">
    <property type="term" value="P:response to stress"/>
    <property type="evidence" value="ECO:0007669"/>
    <property type="project" value="TreeGrafter"/>
</dbReference>
<evidence type="ECO:0000256" key="1">
    <source>
        <dbReference type="ARBA" id="ARBA00023015"/>
    </source>
</evidence>
<dbReference type="GO" id="GO:0003700">
    <property type="term" value="F:DNA-binding transcription factor activity"/>
    <property type="evidence" value="ECO:0007669"/>
    <property type="project" value="InterPro"/>
</dbReference>
<dbReference type="PROSITE" id="PS50995">
    <property type="entry name" value="HTH_MARR_2"/>
    <property type="match status" value="1"/>
</dbReference>
<protein>
    <submittedName>
        <fullName evidence="5">Transcriptional regulator SlyA</fullName>
    </submittedName>
</protein>
<evidence type="ECO:0000313" key="5">
    <source>
        <dbReference type="EMBL" id="AMY23713.1"/>
    </source>
</evidence>
<keyword evidence="3" id="KW-0804">Transcription</keyword>
<accession>A0A143QKM4</accession>
<dbReference type="PANTHER" id="PTHR33164">
    <property type="entry name" value="TRANSCRIPTIONAL REGULATOR, MARR FAMILY"/>
    <property type="match status" value="1"/>
</dbReference>
<keyword evidence="1" id="KW-0805">Transcription regulation</keyword>
<organism evidence="5 6">
    <name type="scientific">Rhodococcoides fascians</name>
    <name type="common">Rhodococcus fascians</name>
    <dbReference type="NCBI Taxonomy" id="1828"/>
    <lineage>
        <taxon>Bacteria</taxon>
        <taxon>Bacillati</taxon>
        <taxon>Actinomycetota</taxon>
        <taxon>Actinomycetes</taxon>
        <taxon>Mycobacteriales</taxon>
        <taxon>Nocardiaceae</taxon>
        <taxon>Rhodococcoides</taxon>
    </lineage>
</organism>
<evidence type="ECO:0000256" key="2">
    <source>
        <dbReference type="ARBA" id="ARBA00023125"/>
    </source>
</evidence>
<evidence type="ECO:0000259" key="4">
    <source>
        <dbReference type="PROSITE" id="PS50995"/>
    </source>
</evidence>
<dbReference type="PRINTS" id="PR00598">
    <property type="entry name" value="HTHMARR"/>
</dbReference>
<dbReference type="InterPro" id="IPR000835">
    <property type="entry name" value="HTH_MarR-typ"/>
</dbReference>
<dbReference type="InterPro" id="IPR039422">
    <property type="entry name" value="MarR/SlyA-like"/>
</dbReference>
<dbReference type="InterPro" id="IPR036388">
    <property type="entry name" value="WH-like_DNA-bd_sf"/>
</dbReference>
<keyword evidence="6" id="KW-1185">Reference proteome</keyword>
<reference evidence="5 6" key="1">
    <citation type="journal article" date="2016" name="Genome Announc.">
        <title>Complete Genome and Plasmid Sequences for Rhodococcus fascians D188 and Draft Sequences for Rhodococcus Isolates PBTS 1 and PBTS 2.</title>
        <authorList>
            <person name="Stamler R.A."/>
            <person name="Vereecke D."/>
            <person name="Zhang Y."/>
            <person name="Schilkey F."/>
            <person name="Devitt N."/>
            <person name="Randall J.J."/>
        </authorList>
    </citation>
    <scope>NUCLEOTIDE SEQUENCE [LARGE SCALE GENOMIC DNA]</scope>
    <source>
        <strain evidence="5 6">PBTS2</strain>
    </source>
</reference>
<reference evidence="6" key="2">
    <citation type="submission" date="2016-04" db="EMBL/GenBank/DDBJ databases">
        <title>Complete Genome and Plasmid Sequences for Rhodococcus fascians D188 and Draft Sequences for Rhodococcus spp. Isolates PBTS 1 and PBTS 2.</title>
        <authorList>
            <person name="Stamer R."/>
            <person name="Vereecke D."/>
            <person name="Zhang Y."/>
            <person name="Schilkey F."/>
            <person name="Devitt N."/>
            <person name="Randall J."/>
        </authorList>
    </citation>
    <scope>NUCLEOTIDE SEQUENCE [LARGE SCALE GENOMIC DNA]</scope>
    <source>
        <strain evidence="6">PBTS2</strain>
    </source>
</reference>
<dbReference type="SMART" id="SM00347">
    <property type="entry name" value="HTH_MARR"/>
    <property type="match status" value="1"/>
</dbReference>
<evidence type="ECO:0000313" key="6">
    <source>
        <dbReference type="Proteomes" id="UP000076038"/>
    </source>
</evidence>
<dbReference type="OrthoDB" id="8635520at2"/>
<dbReference type="RefSeq" id="WP_048317407.1">
    <property type="nucleotide sequence ID" value="NZ_CP015220.1"/>
</dbReference>
<dbReference type="GO" id="GO:0003677">
    <property type="term" value="F:DNA binding"/>
    <property type="evidence" value="ECO:0007669"/>
    <property type="project" value="UniProtKB-KW"/>
</dbReference>
<dbReference type="PATRIC" id="fig|1653479.3.peg.2442"/>
<evidence type="ECO:0000256" key="3">
    <source>
        <dbReference type="ARBA" id="ARBA00023163"/>
    </source>
</evidence>
<dbReference type="KEGG" id="rhs:A3Q41_02412"/>
<dbReference type="SUPFAM" id="SSF46785">
    <property type="entry name" value="Winged helix' DNA-binding domain"/>
    <property type="match status" value="1"/>
</dbReference>
<keyword evidence="2" id="KW-0238">DNA-binding</keyword>
<sequence>MTDIAPLSDDIGFLLTRAGTSLTAAAKTALAPFELRVRSYSVLALACEHSDGLGQRQLAEQLGLDPSQIVALVDDLEVRELITRRVDPGDRRNKRIHATDAGRALCVDAQRALAATQSATLSALGDRGVRELRQSLQSIVRAQ</sequence>